<accession>A0A0E9RP80</accession>
<proteinExistence type="predicted"/>
<organism evidence="1">
    <name type="scientific">Anguilla anguilla</name>
    <name type="common">European freshwater eel</name>
    <name type="synonym">Muraena anguilla</name>
    <dbReference type="NCBI Taxonomy" id="7936"/>
    <lineage>
        <taxon>Eukaryota</taxon>
        <taxon>Metazoa</taxon>
        <taxon>Chordata</taxon>
        <taxon>Craniata</taxon>
        <taxon>Vertebrata</taxon>
        <taxon>Euteleostomi</taxon>
        <taxon>Actinopterygii</taxon>
        <taxon>Neopterygii</taxon>
        <taxon>Teleostei</taxon>
        <taxon>Anguilliformes</taxon>
        <taxon>Anguillidae</taxon>
        <taxon>Anguilla</taxon>
    </lineage>
</organism>
<evidence type="ECO:0000313" key="1">
    <source>
        <dbReference type="EMBL" id="JAH30889.1"/>
    </source>
</evidence>
<protein>
    <submittedName>
        <fullName evidence="1">Uncharacterized protein</fullName>
    </submittedName>
</protein>
<dbReference type="AlphaFoldDB" id="A0A0E9RP80"/>
<reference evidence="1" key="2">
    <citation type="journal article" date="2015" name="Fish Shellfish Immunol.">
        <title>Early steps in the European eel (Anguilla anguilla)-Vibrio vulnificus interaction in the gills: Role of the RtxA13 toxin.</title>
        <authorList>
            <person name="Callol A."/>
            <person name="Pajuelo D."/>
            <person name="Ebbesson L."/>
            <person name="Teles M."/>
            <person name="MacKenzie S."/>
            <person name="Amaro C."/>
        </authorList>
    </citation>
    <scope>NUCLEOTIDE SEQUENCE</scope>
</reference>
<reference evidence="1" key="1">
    <citation type="submission" date="2014-11" db="EMBL/GenBank/DDBJ databases">
        <authorList>
            <person name="Amaro Gonzalez C."/>
        </authorList>
    </citation>
    <scope>NUCLEOTIDE SEQUENCE</scope>
</reference>
<name>A0A0E9RP80_ANGAN</name>
<sequence length="29" mass="3200">MLPQPAALIGTSDNLFLWESIDYGSYAIL</sequence>
<dbReference type="EMBL" id="GBXM01077688">
    <property type="protein sequence ID" value="JAH30889.1"/>
    <property type="molecule type" value="Transcribed_RNA"/>
</dbReference>